<feature type="transmembrane region" description="Helical" evidence="11">
    <location>
        <begin position="245"/>
        <end position="268"/>
    </location>
</feature>
<dbReference type="PANTHER" id="PTHR47755">
    <property type="entry name" value="CELL DIVISION PROTEIN FTSX"/>
    <property type="match status" value="1"/>
</dbReference>
<feature type="transmembrane region" description="Helical" evidence="11">
    <location>
        <begin position="149"/>
        <end position="170"/>
    </location>
</feature>
<evidence type="ECO:0000256" key="8">
    <source>
        <dbReference type="ARBA" id="ARBA00023136"/>
    </source>
</evidence>
<evidence type="ECO:0000256" key="3">
    <source>
        <dbReference type="ARBA" id="ARBA00021907"/>
    </source>
</evidence>
<feature type="transmembrane region" description="Helical" evidence="11">
    <location>
        <begin position="203"/>
        <end position="224"/>
    </location>
</feature>
<dbReference type="NCBIfam" id="NF038347">
    <property type="entry name" value="FtsX_Gpos"/>
    <property type="match status" value="1"/>
</dbReference>
<evidence type="ECO:0000259" key="12">
    <source>
        <dbReference type="Pfam" id="PF02687"/>
    </source>
</evidence>
<evidence type="ECO:0000256" key="2">
    <source>
        <dbReference type="ARBA" id="ARBA00007379"/>
    </source>
</evidence>
<evidence type="ECO:0000313" key="15">
    <source>
        <dbReference type="Proteomes" id="UP000824090"/>
    </source>
</evidence>
<dbReference type="Gene3D" id="3.30.70.3040">
    <property type="match status" value="1"/>
</dbReference>
<dbReference type="PIRSF" id="PIRSF003097">
    <property type="entry name" value="FtsX"/>
    <property type="match status" value="1"/>
</dbReference>
<dbReference type="AlphaFoldDB" id="A0A9D1L5R2"/>
<dbReference type="InterPro" id="IPR004513">
    <property type="entry name" value="FtsX"/>
</dbReference>
<dbReference type="EMBL" id="DVMP01000035">
    <property type="protein sequence ID" value="HIU25175.1"/>
    <property type="molecule type" value="Genomic_DNA"/>
</dbReference>
<evidence type="ECO:0000256" key="6">
    <source>
        <dbReference type="ARBA" id="ARBA00022692"/>
    </source>
</evidence>
<comment type="subcellular location">
    <subcellularLocation>
        <location evidence="1">Cell membrane</location>
        <topology evidence="1">Multi-pass membrane protein</topology>
    </subcellularLocation>
</comment>
<dbReference type="GO" id="GO:0005886">
    <property type="term" value="C:plasma membrane"/>
    <property type="evidence" value="ECO:0007669"/>
    <property type="project" value="UniProtKB-SubCell"/>
</dbReference>
<evidence type="ECO:0000256" key="1">
    <source>
        <dbReference type="ARBA" id="ARBA00004651"/>
    </source>
</evidence>
<reference evidence="14" key="2">
    <citation type="journal article" date="2021" name="PeerJ">
        <title>Extensive microbial diversity within the chicken gut microbiome revealed by metagenomics and culture.</title>
        <authorList>
            <person name="Gilroy R."/>
            <person name="Ravi A."/>
            <person name="Getino M."/>
            <person name="Pursley I."/>
            <person name="Horton D.L."/>
            <person name="Alikhan N.F."/>
            <person name="Baker D."/>
            <person name="Gharbi K."/>
            <person name="Hall N."/>
            <person name="Watson M."/>
            <person name="Adriaenssens E.M."/>
            <person name="Foster-Nyarko E."/>
            <person name="Jarju S."/>
            <person name="Secka A."/>
            <person name="Antonio M."/>
            <person name="Oren A."/>
            <person name="Chaudhuri R.R."/>
            <person name="La Ragione R."/>
            <person name="Hildebrand F."/>
            <person name="Pallen M.J."/>
        </authorList>
    </citation>
    <scope>NUCLEOTIDE SEQUENCE</scope>
    <source>
        <strain evidence="14">ChiHcec3-6078</strain>
    </source>
</reference>
<dbReference type="Pfam" id="PF02687">
    <property type="entry name" value="FtsX"/>
    <property type="match status" value="1"/>
</dbReference>
<evidence type="ECO:0000256" key="9">
    <source>
        <dbReference type="ARBA" id="ARBA00023306"/>
    </source>
</evidence>
<feature type="domain" description="FtsX extracellular" evidence="13">
    <location>
        <begin position="40"/>
        <end position="130"/>
    </location>
</feature>
<dbReference type="Proteomes" id="UP000824090">
    <property type="component" value="Unassembled WGS sequence"/>
</dbReference>
<feature type="transmembrane region" description="Helical" evidence="11">
    <location>
        <begin position="6"/>
        <end position="26"/>
    </location>
</feature>
<keyword evidence="9 10" id="KW-0131">Cell cycle</keyword>
<evidence type="ECO:0000256" key="7">
    <source>
        <dbReference type="ARBA" id="ARBA00022989"/>
    </source>
</evidence>
<feature type="domain" description="ABC3 transporter permease C-terminal" evidence="12">
    <location>
        <begin position="153"/>
        <end position="270"/>
    </location>
</feature>
<evidence type="ECO:0000256" key="4">
    <source>
        <dbReference type="ARBA" id="ARBA00022475"/>
    </source>
</evidence>
<protein>
    <recommendedName>
        <fullName evidence="3 10">Cell division protein FtsX</fullName>
    </recommendedName>
</protein>
<dbReference type="PANTHER" id="PTHR47755:SF1">
    <property type="entry name" value="CELL DIVISION PROTEIN FTSX"/>
    <property type="match status" value="1"/>
</dbReference>
<gene>
    <name evidence="14" type="ORF">IAC50_01590</name>
</gene>
<evidence type="ECO:0000256" key="11">
    <source>
        <dbReference type="SAM" id="Phobius"/>
    </source>
</evidence>
<comment type="function">
    <text evidence="10">Part of the ABC transporter FtsEX involved in asymmetric cellular division facilitating the initiation of sporulation.</text>
</comment>
<reference evidence="14" key="1">
    <citation type="submission" date="2020-10" db="EMBL/GenBank/DDBJ databases">
        <authorList>
            <person name="Gilroy R."/>
        </authorList>
    </citation>
    <scope>NUCLEOTIDE SEQUENCE</scope>
    <source>
        <strain evidence="14">ChiHcec3-6078</strain>
    </source>
</reference>
<evidence type="ECO:0000259" key="13">
    <source>
        <dbReference type="Pfam" id="PF18075"/>
    </source>
</evidence>
<name>A0A9D1L5R2_9FIRM</name>
<organism evidence="14 15">
    <name type="scientific">Candidatus Allocopromorpha excrementigallinarum</name>
    <dbReference type="NCBI Taxonomy" id="2840742"/>
    <lineage>
        <taxon>Bacteria</taxon>
        <taxon>Bacillati</taxon>
        <taxon>Bacillota</taxon>
        <taxon>Clostridia</taxon>
        <taxon>Eubacteriales</taxon>
        <taxon>Eubacteriaceae</taxon>
        <taxon>Eubacteriaceae incertae sedis</taxon>
        <taxon>Candidatus Allocopromorpha</taxon>
    </lineage>
</organism>
<evidence type="ECO:0000256" key="10">
    <source>
        <dbReference type="PIRNR" id="PIRNR003097"/>
    </source>
</evidence>
<accession>A0A9D1L5R2</accession>
<dbReference type="Pfam" id="PF18075">
    <property type="entry name" value="FtsX_ECD"/>
    <property type="match status" value="1"/>
</dbReference>
<keyword evidence="6 11" id="KW-0812">Transmembrane</keyword>
<dbReference type="GO" id="GO:0051301">
    <property type="term" value="P:cell division"/>
    <property type="evidence" value="ECO:0007669"/>
    <property type="project" value="UniProtKB-KW"/>
</dbReference>
<comment type="caution">
    <text evidence="14">The sequence shown here is derived from an EMBL/GenBank/DDBJ whole genome shotgun (WGS) entry which is preliminary data.</text>
</comment>
<dbReference type="InterPro" id="IPR040690">
    <property type="entry name" value="FtsX_ECD"/>
</dbReference>
<keyword evidence="4 10" id="KW-1003">Cell membrane</keyword>
<comment type="similarity">
    <text evidence="2 10">Belongs to the ABC-4 integral membrane protein family. FtsX subfamily.</text>
</comment>
<evidence type="ECO:0000313" key="14">
    <source>
        <dbReference type="EMBL" id="HIU25175.1"/>
    </source>
</evidence>
<evidence type="ECO:0000256" key="5">
    <source>
        <dbReference type="ARBA" id="ARBA00022618"/>
    </source>
</evidence>
<keyword evidence="5 10" id="KW-0132">Cell division</keyword>
<proteinExistence type="inferred from homology"/>
<dbReference type="InterPro" id="IPR003838">
    <property type="entry name" value="ABC3_permease_C"/>
</dbReference>
<keyword evidence="8 10" id="KW-0472">Membrane</keyword>
<dbReference type="InterPro" id="IPR058204">
    <property type="entry name" value="FtsX_firmicutes-type"/>
</dbReference>
<sequence>MSIASIFAITAMLLILSIFFILVININTAAETIQQDYDSIEIYLQDETTREQADEIINDLDGREGVDDVYYKTKDEAMNEFRQRWGENAYLLDSLEENPLPNSIVIMISDLESADQIAQQAATYDGIEDVKFYKDTVDKLLSATRYIQIAAVVVMVFLIIVSIVVVSNTIKLTVFNRAGEISIMKYVGATNWFIRGPFLAEGIIIGIISAGLSVGIASFIYSKIVDAFGEQMLSALSMPMVPVSFLTYNFAWIFMALGISIGACGSIISMRKFLDA</sequence>
<keyword evidence="7 11" id="KW-1133">Transmembrane helix</keyword>